<name>A0A401W9S2_STREY</name>
<gene>
    <name evidence="3" type="ORF">GKJPGBOP_05786</name>
</gene>
<dbReference type="Pfam" id="PF11716">
    <property type="entry name" value="MDMPI_N"/>
    <property type="match status" value="1"/>
</dbReference>
<dbReference type="NCBIfam" id="TIGR03083">
    <property type="entry name" value="maleylpyruvate isomerase family mycothiol-dependent enzyme"/>
    <property type="match status" value="1"/>
</dbReference>
<dbReference type="Proteomes" id="UP000286746">
    <property type="component" value="Unassembled WGS sequence"/>
</dbReference>
<dbReference type="RefSeq" id="WP_125056498.1">
    <property type="nucleotide sequence ID" value="NZ_BHZD01000001.1"/>
</dbReference>
<dbReference type="AlphaFoldDB" id="A0A401W9S2"/>
<evidence type="ECO:0000259" key="2">
    <source>
        <dbReference type="Pfam" id="PF11716"/>
    </source>
</evidence>
<proteinExistence type="predicted"/>
<dbReference type="InterPro" id="IPR017517">
    <property type="entry name" value="Maleyloyr_isom"/>
</dbReference>
<dbReference type="GO" id="GO:0005886">
    <property type="term" value="C:plasma membrane"/>
    <property type="evidence" value="ECO:0007669"/>
    <property type="project" value="TreeGrafter"/>
</dbReference>
<feature type="domain" description="Mycothiol-dependent maleylpyruvate isomerase metal-binding" evidence="2">
    <location>
        <begin position="16"/>
        <end position="140"/>
    </location>
</feature>
<reference evidence="3 4" key="1">
    <citation type="submission" date="2018-11" db="EMBL/GenBank/DDBJ databases">
        <title>Whole genome sequence of Streptomyces paromomycinus NBRC 15454(T).</title>
        <authorList>
            <person name="Komaki H."/>
            <person name="Tamura T."/>
        </authorList>
    </citation>
    <scope>NUCLEOTIDE SEQUENCE [LARGE SCALE GENOMIC DNA]</scope>
    <source>
        <strain evidence="3 4">NBRC 15454</strain>
    </source>
</reference>
<sequence>MNASTYDRHCSEIVAQTDLLRSLVRGAAQLRTPVPSCPGWNVGQLLRHLGGAHRWVEEVVRTGTERPPPDGHFRDLSPYADEDPAVLDGWLGEGAALLAETLRTAGPSAEAWVPLPQLGPAAAFFARRMANETAVHRADAFLAEGAPFTLGEETAADCFGEWLELVAQPQTLDHRPELRELLGHPGRTLRFRASGTAPGTAADWLVDLTGAAISWRHAPREEAAVTVSGPLTDLLLVLYRRLPARSPGMVIGGDAELLDSWLERVSFG</sequence>
<accession>A0A401W9S2</accession>
<protein>
    <recommendedName>
        <fullName evidence="5">Maleylpyruvate isomerase family mycothiol-dependent enzyme</fullName>
    </recommendedName>
</protein>
<evidence type="ECO:0000313" key="4">
    <source>
        <dbReference type="Proteomes" id="UP000286746"/>
    </source>
</evidence>
<feature type="domain" description="MDMPI C-terminal" evidence="1">
    <location>
        <begin position="154"/>
        <end position="259"/>
    </location>
</feature>
<dbReference type="SUPFAM" id="SSF109854">
    <property type="entry name" value="DinB/YfiT-like putative metalloenzymes"/>
    <property type="match status" value="1"/>
</dbReference>
<keyword evidence="4" id="KW-1185">Reference proteome</keyword>
<dbReference type="InterPro" id="IPR034660">
    <property type="entry name" value="DinB/YfiT-like"/>
</dbReference>
<evidence type="ECO:0000313" key="3">
    <source>
        <dbReference type="EMBL" id="GCD46040.1"/>
    </source>
</evidence>
<dbReference type="GO" id="GO:0046872">
    <property type="term" value="F:metal ion binding"/>
    <property type="evidence" value="ECO:0007669"/>
    <property type="project" value="InterPro"/>
</dbReference>
<organism evidence="3 4">
    <name type="scientific">Streptomyces paromomycinus</name>
    <name type="common">Streptomyces rimosus subsp. paromomycinus</name>
    <dbReference type="NCBI Taxonomy" id="92743"/>
    <lineage>
        <taxon>Bacteria</taxon>
        <taxon>Bacillati</taxon>
        <taxon>Actinomycetota</taxon>
        <taxon>Actinomycetes</taxon>
        <taxon>Kitasatosporales</taxon>
        <taxon>Streptomycetaceae</taxon>
        <taxon>Streptomyces</taxon>
    </lineage>
</organism>
<evidence type="ECO:0000259" key="1">
    <source>
        <dbReference type="Pfam" id="PF07398"/>
    </source>
</evidence>
<dbReference type="PANTHER" id="PTHR40758:SF1">
    <property type="entry name" value="CONSERVED PROTEIN"/>
    <property type="match status" value="1"/>
</dbReference>
<dbReference type="PANTHER" id="PTHR40758">
    <property type="entry name" value="CONSERVED PROTEIN"/>
    <property type="match status" value="1"/>
</dbReference>
<dbReference type="EMBL" id="BHZD01000001">
    <property type="protein sequence ID" value="GCD46040.1"/>
    <property type="molecule type" value="Genomic_DNA"/>
</dbReference>
<dbReference type="Gene3D" id="1.20.120.450">
    <property type="entry name" value="dinb family like domain"/>
    <property type="match status" value="1"/>
</dbReference>
<evidence type="ECO:0008006" key="5">
    <source>
        <dbReference type="Google" id="ProtNLM"/>
    </source>
</evidence>
<dbReference type="InterPro" id="IPR024344">
    <property type="entry name" value="MDMPI_metal-binding"/>
</dbReference>
<dbReference type="InterPro" id="IPR010872">
    <property type="entry name" value="MDMPI_C-term_domain"/>
</dbReference>
<dbReference type="Pfam" id="PF07398">
    <property type="entry name" value="MDMPI_C"/>
    <property type="match status" value="1"/>
</dbReference>
<comment type="caution">
    <text evidence="3">The sequence shown here is derived from an EMBL/GenBank/DDBJ whole genome shotgun (WGS) entry which is preliminary data.</text>
</comment>